<sequence length="148" mass="17506">MIRPYLPEDKAQLVALLQLNIPQYFAETEEADFVEYLDKHLEDYFVFEDENKILGAGGINYFYDTNLTRISWDIVHPEHQGKGIGRKLLTHRINHIKAIPSIKTIQVRTSQLVYRFYEKMGFDLELVDKDYWAKGFDLYQMKMPLNTL</sequence>
<evidence type="ECO:0000313" key="2">
    <source>
        <dbReference type="EMBL" id="MBC5992076.1"/>
    </source>
</evidence>
<dbReference type="Gene3D" id="3.40.630.30">
    <property type="match status" value="1"/>
</dbReference>
<dbReference type="InterPro" id="IPR016181">
    <property type="entry name" value="Acyl_CoA_acyltransferase"/>
</dbReference>
<name>A0A923N4H8_9BACT</name>
<evidence type="ECO:0000259" key="1">
    <source>
        <dbReference type="PROSITE" id="PS51186"/>
    </source>
</evidence>
<dbReference type="InterPro" id="IPR000182">
    <property type="entry name" value="GNAT_dom"/>
</dbReference>
<dbReference type="RefSeq" id="WP_187066037.1">
    <property type="nucleotide sequence ID" value="NZ_JACRVF010000001.1"/>
</dbReference>
<dbReference type="Pfam" id="PF13508">
    <property type="entry name" value="Acetyltransf_7"/>
    <property type="match status" value="1"/>
</dbReference>
<comment type="caution">
    <text evidence="2">The sequence shown here is derived from an EMBL/GenBank/DDBJ whole genome shotgun (WGS) entry which is preliminary data.</text>
</comment>
<dbReference type="CDD" id="cd04301">
    <property type="entry name" value="NAT_SF"/>
    <property type="match status" value="1"/>
</dbReference>
<keyword evidence="3" id="KW-1185">Reference proteome</keyword>
<dbReference type="Proteomes" id="UP000603640">
    <property type="component" value="Unassembled WGS sequence"/>
</dbReference>
<dbReference type="AlphaFoldDB" id="A0A923N4H8"/>
<protein>
    <submittedName>
        <fullName evidence="2">GNAT family N-acetyltransferase</fullName>
    </submittedName>
</protein>
<proteinExistence type="predicted"/>
<dbReference type="PROSITE" id="PS51186">
    <property type="entry name" value="GNAT"/>
    <property type="match status" value="1"/>
</dbReference>
<organism evidence="2 3">
    <name type="scientific">Pontibacter cellulosilyticus</name>
    <dbReference type="NCBI Taxonomy" id="1720253"/>
    <lineage>
        <taxon>Bacteria</taxon>
        <taxon>Pseudomonadati</taxon>
        <taxon>Bacteroidota</taxon>
        <taxon>Cytophagia</taxon>
        <taxon>Cytophagales</taxon>
        <taxon>Hymenobacteraceae</taxon>
        <taxon>Pontibacter</taxon>
    </lineage>
</organism>
<dbReference type="GO" id="GO:0016747">
    <property type="term" value="F:acyltransferase activity, transferring groups other than amino-acyl groups"/>
    <property type="evidence" value="ECO:0007669"/>
    <property type="project" value="InterPro"/>
</dbReference>
<evidence type="ECO:0000313" key="3">
    <source>
        <dbReference type="Proteomes" id="UP000603640"/>
    </source>
</evidence>
<dbReference type="SUPFAM" id="SSF55729">
    <property type="entry name" value="Acyl-CoA N-acyltransferases (Nat)"/>
    <property type="match status" value="1"/>
</dbReference>
<dbReference type="EMBL" id="JACRVF010000001">
    <property type="protein sequence ID" value="MBC5992076.1"/>
    <property type="molecule type" value="Genomic_DNA"/>
</dbReference>
<accession>A0A923N4H8</accession>
<feature type="domain" description="N-acetyltransferase" evidence="1">
    <location>
        <begin position="1"/>
        <end position="146"/>
    </location>
</feature>
<reference evidence="2" key="1">
    <citation type="submission" date="2020-08" db="EMBL/GenBank/DDBJ databases">
        <title>Pontibacter sp. SD6 16S ribosomal RNA gene Genome sequencing and assembly.</title>
        <authorList>
            <person name="Kang M."/>
        </authorList>
    </citation>
    <scope>NUCLEOTIDE SEQUENCE</scope>
    <source>
        <strain evidence="2">SD6</strain>
    </source>
</reference>
<gene>
    <name evidence="2" type="ORF">H8S84_04410</name>
</gene>